<protein>
    <submittedName>
        <fullName evidence="1">Uncharacterized protein</fullName>
    </submittedName>
</protein>
<accession>A0A0M6YJ17</accession>
<dbReference type="AlphaFoldDB" id="A0A0M6YJ17"/>
<sequence>MAAWEDKILTRHAIWRGALWRQDIDAILEILHASETETSMHWRLREAHDAMSDPDHRKRLIEVARDLGSNAGEPLSGSVFTLLVKEPAQAGDWDETLALMARLDPAANEVRATTMAMARLAGATGTWEVVVDLIETHAPKTPSDGSRRWVHRNALAPILAAAYDAALAGRYGDLRLLVEKLAPQDHVTAYAEFGRAQVRAGHLTGALATMRMLRALRAEVREVRSLLRELAVALAQAGQIEAAVGYARQLGEPVPLARVAVHAPH</sequence>
<dbReference type="RefSeq" id="WP_055084620.1">
    <property type="nucleotide sequence ID" value="NZ_CXSU01000011.1"/>
</dbReference>
<evidence type="ECO:0000313" key="1">
    <source>
        <dbReference type="EMBL" id="CTQ49779.1"/>
    </source>
</evidence>
<name>A0A0M6YJ17_9RHOB</name>
<organism evidence="1 2">
    <name type="scientific">Jannaschia donghaensis</name>
    <dbReference type="NCBI Taxonomy" id="420998"/>
    <lineage>
        <taxon>Bacteria</taxon>
        <taxon>Pseudomonadati</taxon>
        <taxon>Pseudomonadota</taxon>
        <taxon>Alphaproteobacteria</taxon>
        <taxon>Rhodobacterales</taxon>
        <taxon>Roseobacteraceae</taxon>
        <taxon>Jannaschia</taxon>
    </lineage>
</organism>
<gene>
    <name evidence="1" type="ORF">JDO7802_01796</name>
</gene>
<reference evidence="1 2" key="1">
    <citation type="submission" date="2015-07" db="EMBL/GenBank/DDBJ databases">
        <authorList>
            <person name="Noorani M."/>
        </authorList>
    </citation>
    <scope>NUCLEOTIDE SEQUENCE [LARGE SCALE GENOMIC DNA]</scope>
    <source>
        <strain evidence="1 2">CECT 7802</strain>
    </source>
</reference>
<dbReference type="STRING" id="420998.JDO7802_01796"/>
<evidence type="ECO:0000313" key="2">
    <source>
        <dbReference type="Proteomes" id="UP000049222"/>
    </source>
</evidence>
<dbReference type="EMBL" id="CXSU01000011">
    <property type="protein sequence ID" value="CTQ49779.1"/>
    <property type="molecule type" value="Genomic_DNA"/>
</dbReference>
<keyword evidence="2" id="KW-1185">Reference proteome</keyword>
<dbReference type="Proteomes" id="UP000049222">
    <property type="component" value="Unassembled WGS sequence"/>
</dbReference>
<proteinExistence type="predicted"/>